<gene>
    <name evidence="6" type="ORF">Hsar01_02672</name>
</gene>
<feature type="region of interest" description="Disordered" evidence="3">
    <location>
        <begin position="191"/>
        <end position="255"/>
    </location>
</feature>
<dbReference type="PANTHER" id="PTHR10827">
    <property type="entry name" value="RETICULOCALBIN"/>
    <property type="match status" value="1"/>
</dbReference>
<dbReference type="InterPro" id="IPR002048">
    <property type="entry name" value="EF_hand_dom"/>
</dbReference>
<dbReference type="PANTHER" id="PTHR10827:SF98">
    <property type="entry name" value="45 KDA CALCIUM-BINDING PROTEIN"/>
    <property type="match status" value="1"/>
</dbReference>
<keyword evidence="7" id="KW-1185">Reference proteome</keyword>
<name>A0ABP9UPF1_9BACT</name>
<dbReference type="Proteomes" id="UP001476282">
    <property type="component" value="Unassembled WGS sequence"/>
</dbReference>
<feature type="compositionally biased region" description="Basic and acidic residues" evidence="3">
    <location>
        <begin position="205"/>
        <end position="227"/>
    </location>
</feature>
<evidence type="ECO:0000259" key="5">
    <source>
        <dbReference type="PROSITE" id="PS50222"/>
    </source>
</evidence>
<reference evidence="6 7" key="1">
    <citation type="submission" date="2024-02" db="EMBL/GenBank/DDBJ databases">
        <title>Haloferula sargassicola NBRC 104335.</title>
        <authorList>
            <person name="Ichikawa N."/>
            <person name="Katano-Makiyama Y."/>
            <person name="Hidaka K."/>
        </authorList>
    </citation>
    <scope>NUCLEOTIDE SEQUENCE [LARGE SCALE GENOMIC DNA]</scope>
    <source>
        <strain evidence="6 7">NBRC 104335</strain>
    </source>
</reference>
<dbReference type="PROSITE" id="PS50222">
    <property type="entry name" value="EF_HAND_2"/>
    <property type="match status" value="2"/>
</dbReference>
<dbReference type="RefSeq" id="WP_353567547.1">
    <property type="nucleotide sequence ID" value="NZ_BAABRI010000014.1"/>
</dbReference>
<keyword evidence="2" id="KW-0677">Repeat</keyword>
<feature type="region of interest" description="Disordered" evidence="3">
    <location>
        <begin position="17"/>
        <end position="55"/>
    </location>
</feature>
<evidence type="ECO:0000313" key="6">
    <source>
        <dbReference type="EMBL" id="GAA5483440.1"/>
    </source>
</evidence>
<keyword evidence="1" id="KW-0479">Metal-binding</keyword>
<keyword evidence="4" id="KW-0732">Signal</keyword>
<dbReference type="Gene3D" id="1.10.238.10">
    <property type="entry name" value="EF-hand"/>
    <property type="match status" value="3"/>
</dbReference>
<dbReference type="PROSITE" id="PS00018">
    <property type="entry name" value="EF_HAND_1"/>
    <property type="match status" value="3"/>
</dbReference>
<evidence type="ECO:0000256" key="2">
    <source>
        <dbReference type="ARBA" id="ARBA00022737"/>
    </source>
</evidence>
<feature type="chain" id="PRO_5045943543" description="EF-hand domain-containing protein" evidence="4">
    <location>
        <begin position="20"/>
        <end position="255"/>
    </location>
</feature>
<dbReference type="InterPro" id="IPR011992">
    <property type="entry name" value="EF-hand-dom_pair"/>
</dbReference>
<dbReference type="Pfam" id="PF13499">
    <property type="entry name" value="EF-hand_7"/>
    <property type="match status" value="1"/>
</dbReference>
<dbReference type="EMBL" id="BAABRI010000014">
    <property type="protein sequence ID" value="GAA5483440.1"/>
    <property type="molecule type" value="Genomic_DNA"/>
</dbReference>
<dbReference type="SMART" id="SM00054">
    <property type="entry name" value="EFh"/>
    <property type="match status" value="4"/>
</dbReference>
<sequence>MKTQRILGLTLLAAAPLLAQENDGPPGPPRGEPGPGRRPPIGAFISKADTDGDGKVSKAEFDALERISNLPEEKRSKLFSRLDRNGNGVIEGDELKPPRGRGPRPMPDLRELDLDKDGTISFEEFEKGRFVSQLPEEKRKRFFEHLDRDGDGRLTPKDHRPGEGFHRMFGRLDEDHDGLLSFEEFRKAPWIARQGEDAQEDQFEELDKNGDQKLDPEEMRRGADAHRSGPPAPSSAEGDGKEPPPPSMDGDGMME</sequence>
<evidence type="ECO:0000313" key="7">
    <source>
        <dbReference type="Proteomes" id="UP001476282"/>
    </source>
</evidence>
<proteinExistence type="predicted"/>
<accession>A0ABP9UPF1</accession>
<evidence type="ECO:0000256" key="1">
    <source>
        <dbReference type="ARBA" id="ARBA00022723"/>
    </source>
</evidence>
<dbReference type="InterPro" id="IPR018247">
    <property type="entry name" value="EF_Hand_1_Ca_BS"/>
</dbReference>
<feature type="region of interest" description="Disordered" evidence="3">
    <location>
        <begin position="78"/>
        <end position="112"/>
    </location>
</feature>
<evidence type="ECO:0000256" key="4">
    <source>
        <dbReference type="SAM" id="SignalP"/>
    </source>
</evidence>
<evidence type="ECO:0000256" key="3">
    <source>
        <dbReference type="SAM" id="MobiDB-lite"/>
    </source>
</evidence>
<dbReference type="SUPFAM" id="SSF47473">
    <property type="entry name" value="EF-hand"/>
    <property type="match status" value="1"/>
</dbReference>
<comment type="caution">
    <text evidence="6">The sequence shown here is derived from an EMBL/GenBank/DDBJ whole genome shotgun (WGS) entry which is preliminary data.</text>
</comment>
<feature type="domain" description="EF-hand" evidence="5">
    <location>
        <begin position="110"/>
        <end position="135"/>
    </location>
</feature>
<feature type="region of interest" description="Disordered" evidence="3">
    <location>
        <begin position="146"/>
        <end position="166"/>
    </location>
</feature>
<feature type="signal peptide" evidence="4">
    <location>
        <begin position="1"/>
        <end position="19"/>
    </location>
</feature>
<dbReference type="Pfam" id="PF13202">
    <property type="entry name" value="EF-hand_5"/>
    <property type="match status" value="3"/>
</dbReference>
<feature type="compositionally biased region" description="Pro residues" evidence="3">
    <location>
        <begin position="25"/>
        <end position="38"/>
    </location>
</feature>
<protein>
    <recommendedName>
        <fullName evidence="5">EF-hand domain-containing protein</fullName>
    </recommendedName>
</protein>
<feature type="domain" description="EF-hand" evidence="5">
    <location>
        <begin position="194"/>
        <end position="229"/>
    </location>
</feature>
<organism evidence="6 7">
    <name type="scientific">Haloferula sargassicola</name>
    <dbReference type="NCBI Taxonomy" id="490096"/>
    <lineage>
        <taxon>Bacteria</taxon>
        <taxon>Pseudomonadati</taxon>
        <taxon>Verrucomicrobiota</taxon>
        <taxon>Verrucomicrobiia</taxon>
        <taxon>Verrucomicrobiales</taxon>
        <taxon>Verrucomicrobiaceae</taxon>
        <taxon>Haloferula</taxon>
    </lineage>
</organism>